<protein>
    <submittedName>
        <fullName evidence="1">Uncharacterized protein</fullName>
    </submittedName>
</protein>
<keyword evidence="2" id="KW-1185">Reference proteome</keyword>
<evidence type="ECO:0000313" key="2">
    <source>
        <dbReference type="Proteomes" id="UP000828390"/>
    </source>
</evidence>
<accession>A0A9D4CVT8</accession>
<reference evidence="1" key="1">
    <citation type="journal article" date="2019" name="bioRxiv">
        <title>The Genome of the Zebra Mussel, Dreissena polymorpha: A Resource for Invasive Species Research.</title>
        <authorList>
            <person name="McCartney M.A."/>
            <person name="Auch B."/>
            <person name="Kono T."/>
            <person name="Mallez S."/>
            <person name="Zhang Y."/>
            <person name="Obille A."/>
            <person name="Becker A."/>
            <person name="Abrahante J.E."/>
            <person name="Garbe J."/>
            <person name="Badalamenti J.P."/>
            <person name="Herman A."/>
            <person name="Mangelson H."/>
            <person name="Liachko I."/>
            <person name="Sullivan S."/>
            <person name="Sone E.D."/>
            <person name="Koren S."/>
            <person name="Silverstein K.A.T."/>
            <person name="Beckman K.B."/>
            <person name="Gohl D.M."/>
        </authorList>
    </citation>
    <scope>NUCLEOTIDE SEQUENCE</scope>
    <source>
        <strain evidence="1">Duluth1</strain>
        <tissue evidence="1">Whole animal</tissue>
    </source>
</reference>
<reference evidence="1" key="2">
    <citation type="submission" date="2020-11" db="EMBL/GenBank/DDBJ databases">
        <authorList>
            <person name="McCartney M.A."/>
            <person name="Auch B."/>
            <person name="Kono T."/>
            <person name="Mallez S."/>
            <person name="Becker A."/>
            <person name="Gohl D.M."/>
            <person name="Silverstein K.A.T."/>
            <person name="Koren S."/>
            <person name="Bechman K.B."/>
            <person name="Herman A."/>
            <person name="Abrahante J.E."/>
            <person name="Garbe J."/>
        </authorList>
    </citation>
    <scope>NUCLEOTIDE SEQUENCE</scope>
    <source>
        <strain evidence="1">Duluth1</strain>
        <tissue evidence="1">Whole animal</tissue>
    </source>
</reference>
<dbReference type="Proteomes" id="UP000828390">
    <property type="component" value="Unassembled WGS sequence"/>
</dbReference>
<sequence length="101" mass="11953">MMEEGPNVILRLPKIRKAIVASPEPMVWYSKKKMELELLYLEWVNRVTQCTDENQKVDDSDFIIQAIAMRNIEILIEMSQRMRHEGIDINDLSSILERIFM</sequence>
<dbReference type="EMBL" id="JAIWYP010000011">
    <property type="protein sequence ID" value="KAH3733310.1"/>
    <property type="molecule type" value="Genomic_DNA"/>
</dbReference>
<name>A0A9D4CVT8_DREPO</name>
<comment type="caution">
    <text evidence="1">The sequence shown here is derived from an EMBL/GenBank/DDBJ whole genome shotgun (WGS) entry which is preliminary data.</text>
</comment>
<dbReference type="AlphaFoldDB" id="A0A9D4CVT8"/>
<evidence type="ECO:0000313" key="1">
    <source>
        <dbReference type="EMBL" id="KAH3733310.1"/>
    </source>
</evidence>
<gene>
    <name evidence="1" type="ORF">DPMN_039736</name>
</gene>
<organism evidence="1 2">
    <name type="scientific">Dreissena polymorpha</name>
    <name type="common">Zebra mussel</name>
    <name type="synonym">Mytilus polymorpha</name>
    <dbReference type="NCBI Taxonomy" id="45954"/>
    <lineage>
        <taxon>Eukaryota</taxon>
        <taxon>Metazoa</taxon>
        <taxon>Spiralia</taxon>
        <taxon>Lophotrochozoa</taxon>
        <taxon>Mollusca</taxon>
        <taxon>Bivalvia</taxon>
        <taxon>Autobranchia</taxon>
        <taxon>Heteroconchia</taxon>
        <taxon>Euheterodonta</taxon>
        <taxon>Imparidentia</taxon>
        <taxon>Neoheterodontei</taxon>
        <taxon>Myida</taxon>
        <taxon>Dreissenoidea</taxon>
        <taxon>Dreissenidae</taxon>
        <taxon>Dreissena</taxon>
    </lineage>
</organism>
<proteinExistence type="predicted"/>